<feature type="transmembrane region" description="Helical" evidence="3">
    <location>
        <begin position="15"/>
        <end position="38"/>
    </location>
</feature>
<dbReference type="InterPro" id="IPR008211">
    <property type="entry name" value="Laminin_N"/>
</dbReference>
<keyword evidence="3" id="KW-1133">Transmembrane helix</keyword>
<keyword evidence="3" id="KW-0812">Transmembrane</keyword>
<dbReference type="Gene3D" id="2.60.120.260">
    <property type="entry name" value="Galactose-binding domain-like"/>
    <property type="match status" value="1"/>
</dbReference>
<protein>
    <recommendedName>
        <fullName evidence="4">Laminin N-terminal domain-containing protein</fullName>
    </recommendedName>
</protein>
<proteinExistence type="predicted"/>
<gene>
    <name evidence="5" type="ORF">DPMN_089021</name>
</gene>
<organism evidence="5 6">
    <name type="scientific">Dreissena polymorpha</name>
    <name type="common">Zebra mussel</name>
    <name type="synonym">Mytilus polymorpha</name>
    <dbReference type="NCBI Taxonomy" id="45954"/>
    <lineage>
        <taxon>Eukaryota</taxon>
        <taxon>Metazoa</taxon>
        <taxon>Spiralia</taxon>
        <taxon>Lophotrochozoa</taxon>
        <taxon>Mollusca</taxon>
        <taxon>Bivalvia</taxon>
        <taxon>Autobranchia</taxon>
        <taxon>Heteroconchia</taxon>
        <taxon>Euheterodonta</taxon>
        <taxon>Imparidentia</taxon>
        <taxon>Neoheterodontei</taxon>
        <taxon>Myida</taxon>
        <taxon>Dreissenoidea</taxon>
        <taxon>Dreissenidae</taxon>
        <taxon>Dreissena</taxon>
    </lineage>
</organism>
<name>A0A9D4QX21_DREPO</name>
<evidence type="ECO:0000256" key="1">
    <source>
        <dbReference type="ARBA" id="ARBA00023157"/>
    </source>
</evidence>
<dbReference type="AlphaFoldDB" id="A0A9D4QX21"/>
<dbReference type="PROSITE" id="PS51117">
    <property type="entry name" value="LAMININ_NTER"/>
    <property type="match status" value="1"/>
</dbReference>
<comment type="caution">
    <text evidence="5">The sequence shown here is derived from an EMBL/GenBank/DDBJ whole genome shotgun (WGS) entry which is preliminary data.</text>
</comment>
<feature type="domain" description="Laminin N-terminal" evidence="4">
    <location>
        <begin position="1"/>
        <end position="87"/>
    </location>
</feature>
<evidence type="ECO:0000313" key="5">
    <source>
        <dbReference type="EMBL" id="KAH3846719.1"/>
    </source>
</evidence>
<reference evidence="5" key="2">
    <citation type="submission" date="2020-11" db="EMBL/GenBank/DDBJ databases">
        <authorList>
            <person name="McCartney M.A."/>
            <person name="Auch B."/>
            <person name="Kono T."/>
            <person name="Mallez S."/>
            <person name="Becker A."/>
            <person name="Gohl D.M."/>
            <person name="Silverstein K.A.T."/>
            <person name="Koren S."/>
            <person name="Bechman K.B."/>
            <person name="Herman A."/>
            <person name="Abrahante J.E."/>
            <person name="Garbe J."/>
        </authorList>
    </citation>
    <scope>NUCLEOTIDE SEQUENCE</scope>
    <source>
        <strain evidence="5">Duluth1</strain>
        <tissue evidence="5">Whole animal</tissue>
    </source>
</reference>
<keyword evidence="3" id="KW-0472">Membrane</keyword>
<keyword evidence="6" id="KW-1185">Reference proteome</keyword>
<dbReference type="Proteomes" id="UP000828390">
    <property type="component" value="Unassembled WGS sequence"/>
</dbReference>
<dbReference type="EMBL" id="JAIWYP010000003">
    <property type="protein sequence ID" value="KAH3846719.1"/>
    <property type="molecule type" value="Genomic_DNA"/>
</dbReference>
<dbReference type="Pfam" id="PF00055">
    <property type="entry name" value="Laminin_N"/>
    <property type="match status" value="1"/>
</dbReference>
<evidence type="ECO:0000259" key="4">
    <source>
        <dbReference type="PROSITE" id="PS51117"/>
    </source>
</evidence>
<evidence type="ECO:0000313" key="6">
    <source>
        <dbReference type="Proteomes" id="UP000828390"/>
    </source>
</evidence>
<keyword evidence="1" id="KW-1015">Disulfide bond</keyword>
<reference evidence="5" key="1">
    <citation type="journal article" date="2019" name="bioRxiv">
        <title>The Genome of the Zebra Mussel, Dreissena polymorpha: A Resource for Invasive Species Research.</title>
        <authorList>
            <person name="McCartney M.A."/>
            <person name="Auch B."/>
            <person name="Kono T."/>
            <person name="Mallez S."/>
            <person name="Zhang Y."/>
            <person name="Obille A."/>
            <person name="Becker A."/>
            <person name="Abrahante J.E."/>
            <person name="Garbe J."/>
            <person name="Badalamenti J.P."/>
            <person name="Herman A."/>
            <person name="Mangelson H."/>
            <person name="Liachko I."/>
            <person name="Sullivan S."/>
            <person name="Sone E.D."/>
            <person name="Koren S."/>
            <person name="Silverstein K.A.T."/>
            <person name="Beckman K.B."/>
            <person name="Gohl D.M."/>
        </authorList>
    </citation>
    <scope>NUCLEOTIDE SEQUENCE</scope>
    <source>
        <strain evidence="5">Duluth1</strain>
        <tissue evidence="5">Whole animal</tissue>
    </source>
</reference>
<evidence type="ECO:0000256" key="3">
    <source>
        <dbReference type="SAM" id="Phobius"/>
    </source>
</evidence>
<accession>A0A9D4QX21</accession>
<sequence>MYNIYTSWQLMKKSWAWTSTFQVFYVMLLFYSPLPLAVEIQRKPDNKTVQWLPWQQFASNCQLYFNAVDNGPLPTPTSINCVKINQK</sequence>
<keyword evidence="2" id="KW-0424">Laminin EGF-like domain</keyword>
<evidence type="ECO:0000256" key="2">
    <source>
        <dbReference type="ARBA" id="ARBA00023292"/>
    </source>
</evidence>